<evidence type="ECO:0000256" key="1">
    <source>
        <dbReference type="ARBA" id="ARBA00004604"/>
    </source>
</evidence>
<dbReference type="InterPro" id="IPR007034">
    <property type="entry name" value="BMS1_TSR1_C"/>
</dbReference>
<reference evidence="5 6" key="1">
    <citation type="journal article" date="2018" name="Science">
        <title>The opium poppy genome and morphinan production.</title>
        <authorList>
            <person name="Guo L."/>
            <person name="Winzer T."/>
            <person name="Yang X."/>
            <person name="Li Y."/>
            <person name="Ning Z."/>
            <person name="He Z."/>
            <person name="Teodor R."/>
            <person name="Lu Y."/>
            <person name="Bowser T.A."/>
            <person name="Graham I.A."/>
            <person name="Ye K."/>
        </authorList>
    </citation>
    <scope>NUCLEOTIDE SEQUENCE [LARGE SCALE GENOMIC DNA]</scope>
    <source>
        <strain evidence="6">cv. HN1</strain>
        <tissue evidence="5">Leaves</tissue>
    </source>
</reference>
<organism evidence="5 6">
    <name type="scientific">Papaver somniferum</name>
    <name type="common">Opium poppy</name>
    <dbReference type="NCBI Taxonomy" id="3469"/>
    <lineage>
        <taxon>Eukaryota</taxon>
        <taxon>Viridiplantae</taxon>
        <taxon>Streptophyta</taxon>
        <taxon>Embryophyta</taxon>
        <taxon>Tracheophyta</taxon>
        <taxon>Spermatophyta</taxon>
        <taxon>Magnoliopsida</taxon>
        <taxon>Ranunculales</taxon>
        <taxon>Papaveraceae</taxon>
        <taxon>Papaveroideae</taxon>
        <taxon>Papaver</taxon>
    </lineage>
</organism>
<dbReference type="Gramene" id="RZC66044">
    <property type="protein sequence ID" value="RZC66044"/>
    <property type="gene ID" value="C5167_009735"/>
</dbReference>
<evidence type="ECO:0000259" key="4">
    <source>
        <dbReference type="PROSITE" id="PS51714"/>
    </source>
</evidence>
<keyword evidence="6" id="KW-1185">Reference proteome</keyword>
<dbReference type="STRING" id="3469.A0A4Y7JY73"/>
<comment type="subcellular location">
    <subcellularLocation>
        <location evidence="1">Nucleus</location>
        <location evidence="1">Nucleolus</location>
    </subcellularLocation>
</comment>
<dbReference type="Proteomes" id="UP000316621">
    <property type="component" value="Chromosome 6"/>
</dbReference>
<dbReference type="InterPro" id="IPR000795">
    <property type="entry name" value="T_Tr_GTP-bd_dom"/>
</dbReference>
<dbReference type="GO" id="GO:0034511">
    <property type="term" value="F:U3 snoRNA binding"/>
    <property type="evidence" value="ECO:0007669"/>
    <property type="project" value="TreeGrafter"/>
</dbReference>
<evidence type="ECO:0000313" key="5">
    <source>
        <dbReference type="EMBL" id="RZC66044.1"/>
    </source>
</evidence>
<dbReference type="PROSITE" id="PS51714">
    <property type="entry name" value="G_BMS1"/>
    <property type="match status" value="1"/>
</dbReference>
<keyword evidence="3" id="KW-0539">Nucleus</keyword>
<dbReference type="InterPro" id="IPR012948">
    <property type="entry name" value="AARP2CN"/>
</dbReference>
<dbReference type="GO" id="GO:0000462">
    <property type="term" value="P:maturation of SSU-rRNA from tricistronic rRNA transcript (SSU-rRNA, 5.8S rRNA, LSU-rRNA)"/>
    <property type="evidence" value="ECO:0007669"/>
    <property type="project" value="TreeGrafter"/>
</dbReference>
<protein>
    <recommendedName>
        <fullName evidence="4">Bms1-type G domain-containing protein</fullName>
    </recommendedName>
</protein>
<dbReference type="EMBL" id="CM010720">
    <property type="protein sequence ID" value="RZC66044.1"/>
    <property type="molecule type" value="Genomic_DNA"/>
</dbReference>
<dbReference type="Pfam" id="PF00009">
    <property type="entry name" value="GTP_EFTU"/>
    <property type="match status" value="1"/>
</dbReference>
<dbReference type="InterPro" id="IPR030387">
    <property type="entry name" value="G_Bms1/Tsr1_dom"/>
</dbReference>
<accession>A0A4Y7JY73</accession>
<gene>
    <name evidence="5" type="ORF">C5167_009735</name>
</gene>
<evidence type="ECO:0000256" key="2">
    <source>
        <dbReference type="ARBA" id="ARBA00022517"/>
    </source>
</evidence>
<dbReference type="AlphaFoldDB" id="A0A4Y7JY73"/>
<dbReference type="SMART" id="SM00785">
    <property type="entry name" value="AARP2CN"/>
    <property type="match status" value="1"/>
</dbReference>
<dbReference type="Gene3D" id="3.40.50.300">
    <property type="entry name" value="P-loop containing nucleotide triphosphate hydrolases"/>
    <property type="match status" value="1"/>
</dbReference>
<name>A0A4Y7JY73_PAPSO</name>
<dbReference type="Pfam" id="PF08142">
    <property type="entry name" value="AARP2CN"/>
    <property type="match status" value="1"/>
</dbReference>
<dbReference type="GO" id="GO:0005525">
    <property type="term" value="F:GTP binding"/>
    <property type="evidence" value="ECO:0007669"/>
    <property type="project" value="InterPro"/>
</dbReference>
<dbReference type="PANTHER" id="PTHR12858">
    <property type="entry name" value="RIBOSOME BIOGENESIS PROTEIN"/>
    <property type="match status" value="1"/>
</dbReference>
<dbReference type="SUPFAM" id="SSF52540">
    <property type="entry name" value="P-loop containing nucleoside triphosphate hydrolases"/>
    <property type="match status" value="1"/>
</dbReference>
<dbReference type="InterPro" id="IPR027417">
    <property type="entry name" value="P-loop_NTPase"/>
</dbReference>
<sequence>MSIASTSTTSSSLADPAFKIYRRYKYKCEGDCDWGDEEDIFRNKIMYLGNVDESSPPPPPFVVLVQGPPNVGKSLLIKSLVKYFDPMKDITNGPNIIITADKKRRLQLVECLDDIDAMIDAAKYADLVLLLVDANYGFEAETFEFLNLLQAHGLPKVMGVLTHLDQLKDYTKLNETEERLQDLFRTEIYQGAITYNISGLQDDLYNMQDVQVLAEQILTLQLHLSSRRAAHPFVLVDCFEDVTPPEKVLREANCGRNISLYGYLRGCDIKSGAKVHIAGLDDFHLAGVRSTIDPFPLSEENNFVMLTPMENETFRTGTYLRLEVHDVPFRMVANFYSCHPILVGGISPEDKDVGYMQAMLKRHNWHMKLLMSAEPVTMSAGWRRYGTKPIYARQIDNARHQIHDFIPEREHCLAMFWGPLAPAHTRITVVHKTKEVFRIAAKAVVLDPKHHFKIMKDSKREGKPEKILNDRRTALIKFEREDIEDVAAFKGASIRTDSGIWGKVIKAKKRKGVAKCEFEKTIRESDIFIMPVLCEAVAPRLFNRIVPANKGSLKKKDPAQRRLELEQRRRVEITDDEPYSYPFSTTFTLTLNIEYLCNKGKKTVVVMSEEKRKELVKKQQDEEESKKLSLFLAEDDMWDYS</sequence>
<proteinExistence type="predicted"/>
<evidence type="ECO:0000313" key="6">
    <source>
        <dbReference type="Proteomes" id="UP000316621"/>
    </source>
</evidence>
<evidence type="ECO:0000256" key="3">
    <source>
        <dbReference type="ARBA" id="ARBA00023242"/>
    </source>
</evidence>
<dbReference type="PANTHER" id="PTHR12858:SF2">
    <property type="entry name" value="RIBOSOME BIOGENESIS PROTEIN BMS1 HOMOLOG"/>
    <property type="match status" value="1"/>
</dbReference>
<feature type="domain" description="Bms1-type G" evidence="4">
    <location>
        <begin position="58"/>
        <end position="216"/>
    </location>
</feature>
<dbReference type="GO" id="GO:0030686">
    <property type="term" value="C:90S preribosome"/>
    <property type="evidence" value="ECO:0007669"/>
    <property type="project" value="TreeGrafter"/>
</dbReference>
<dbReference type="OrthoDB" id="1898146at2759"/>
<dbReference type="GO" id="GO:0000479">
    <property type="term" value="P:endonucleolytic cleavage of tricistronic rRNA transcript (SSU-rRNA, 5.8S rRNA, LSU-rRNA)"/>
    <property type="evidence" value="ECO:0007669"/>
    <property type="project" value="TreeGrafter"/>
</dbReference>
<dbReference type="SMART" id="SM01362">
    <property type="entry name" value="DUF663"/>
    <property type="match status" value="1"/>
</dbReference>
<dbReference type="Pfam" id="PF04950">
    <property type="entry name" value="RIBIOP_C"/>
    <property type="match status" value="1"/>
</dbReference>
<dbReference type="GO" id="GO:0003924">
    <property type="term" value="F:GTPase activity"/>
    <property type="evidence" value="ECO:0007669"/>
    <property type="project" value="InterPro"/>
</dbReference>
<keyword evidence="2" id="KW-0690">Ribosome biogenesis</keyword>
<dbReference type="GO" id="GO:0005730">
    <property type="term" value="C:nucleolus"/>
    <property type="evidence" value="ECO:0007669"/>
    <property type="project" value="UniProtKB-SubCell"/>
</dbReference>
<dbReference type="InterPro" id="IPR039761">
    <property type="entry name" value="Bms1/Tsr1"/>
</dbReference>